<feature type="transmembrane region" description="Helical" evidence="1">
    <location>
        <begin position="65"/>
        <end position="85"/>
    </location>
</feature>
<keyword evidence="1" id="KW-0812">Transmembrane</keyword>
<feature type="transmembrane region" description="Helical" evidence="1">
    <location>
        <begin position="260"/>
        <end position="280"/>
    </location>
</feature>
<sequence length="390" mass="42618">MKKNYRIEIIDIVIAALVMLSTIIIVGVVEKYSLQIWDNYATMQPPTSTLTWLRWGLGDVSEAQFYKSELASLGLLVGAGIAYYFSKMRSKWQGFQLSYGTGLFPWILLSSSLSLILSNIIWGWTLIESNSWQPTFVTFVSLPAATVLMYGRGFKIAIIGAVAGALFVTPSSLIIVNYVCVPLNLPSIIGNVLGMAIGSLIAFLIFKKFNLSCLVKQTETKKQEPIEEEKEIEPKATHSFWVVRRALADFSESQFIANEWAGLGLIIGALLAIYLNPLSISYGSGLIGNILISQMLAALTAVILWKSKWEKYGWYPTYIPISSVAPVSVLVFGGSLSSIILGAFIGACVAPPLAAFISNKLPKYQHPYIGNVVSMAITSLLALGTIHLVS</sequence>
<feature type="transmembrane region" description="Helical" evidence="1">
    <location>
        <begin position="369"/>
        <end position="389"/>
    </location>
</feature>
<keyword evidence="1" id="KW-1133">Transmembrane helix</keyword>
<protein>
    <submittedName>
        <fullName evidence="2">Uncharacterized protein</fullName>
    </submittedName>
</protein>
<dbReference type="AlphaFoldDB" id="A0A8X8GAK4"/>
<dbReference type="Proteomes" id="UP000887320">
    <property type="component" value="Unassembled WGS sequence"/>
</dbReference>
<evidence type="ECO:0000313" key="2">
    <source>
        <dbReference type="EMBL" id="MCF0262949.1"/>
    </source>
</evidence>
<dbReference type="RefSeq" id="WP_234622425.1">
    <property type="nucleotide sequence ID" value="NZ_JAHWXT010000001.1"/>
</dbReference>
<feature type="transmembrane region" description="Helical" evidence="1">
    <location>
        <begin position="286"/>
        <end position="305"/>
    </location>
</feature>
<gene>
    <name evidence="2" type="ORF">KW868_00465</name>
</gene>
<feature type="transmembrane region" description="Helical" evidence="1">
    <location>
        <begin position="106"/>
        <end position="125"/>
    </location>
</feature>
<proteinExistence type="predicted"/>
<feature type="transmembrane region" description="Helical" evidence="1">
    <location>
        <begin position="131"/>
        <end position="150"/>
    </location>
</feature>
<evidence type="ECO:0000313" key="3">
    <source>
        <dbReference type="Proteomes" id="UP000887320"/>
    </source>
</evidence>
<feature type="transmembrane region" description="Helical" evidence="1">
    <location>
        <begin position="312"/>
        <end position="333"/>
    </location>
</feature>
<comment type="caution">
    <text evidence="2">The sequence shown here is derived from an EMBL/GenBank/DDBJ whole genome shotgun (WGS) entry which is preliminary data.</text>
</comment>
<feature type="transmembrane region" description="Helical" evidence="1">
    <location>
        <begin position="339"/>
        <end position="357"/>
    </location>
</feature>
<feature type="transmembrane region" description="Helical" evidence="1">
    <location>
        <begin position="12"/>
        <end position="29"/>
    </location>
</feature>
<accession>A0A8X8GAK4</accession>
<feature type="transmembrane region" description="Helical" evidence="1">
    <location>
        <begin position="185"/>
        <end position="206"/>
    </location>
</feature>
<organism evidence="2 3">
    <name type="scientific">Acinetobacter guillouiae</name>
    <name type="common">Acinetobacter genomosp. 11</name>
    <dbReference type="NCBI Taxonomy" id="106649"/>
    <lineage>
        <taxon>Bacteria</taxon>
        <taxon>Pseudomonadati</taxon>
        <taxon>Pseudomonadota</taxon>
        <taxon>Gammaproteobacteria</taxon>
        <taxon>Moraxellales</taxon>
        <taxon>Moraxellaceae</taxon>
        <taxon>Acinetobacter</taxon>
    </lineage>
</organism>
<reference evidence="2" key="1">
    <citation type="submission" date="2021-07" db="EMBL/GenBank/DDBJ databases">
        <authorList>
            <person name="Fernandez M."/>
            <person name="Pereira P."/>
            <person name="Torres Tejerizo G.A."/>
            <person name="Gonzalez P."/>
            <person name="Agostini E."/>
        </authorList>
    </citation>
    <scope>NUCLEOTIDE SEQUENCE</scope>
    <source>
        <strain evidence="2">SFC 500-1A</strain>
    </source>
</reference>
<feature type="transmembrane region" description="Helical" evidence="1">
    <location>
        <begin position="157"/>
        <end position="179"/>
    </location>
</feature>
<evidence type="ECO:0000256" key="1">
    <source>
        <dbReference type="SAM" id="Phobius"/>
    </source>
</evidence>
<name>A0A8X8GAK4_ACIGI</name>
<dbReference type="EMBL" id="JAHWXT010000001">
    <property type="protein sequence ID" value="MCF0262949.1"/>
    <property type="molecule type" value="Genomic_DNA"/>
</dbReference>
<keyword evidence="1" id="KW-0472">Membrane</keyword>